<gene>
    <name evidence="2" type="ORF">MYCIT1_LOCUS36815</name>
</gene>
<evidence type="ECO:0000313" key="2">
    <source>
        <dbReference type="EMBL" id="CAK5283899.1"/>
    </source>
</evidence>
<reference evidence="2" key="1">
    <citation type="submission" date="2023-11" db="EMBL/GenBank/DDBJ databases">
        <authorList>
            <person name="De Vega J J."/>
            <person name="De Vega J J."/>
        </authorList>
    </citation>
    <scope>NUCLEOTIDE SEQUENCE</scope>
</reference>
<evidence type="ECO:0000313" key="3">
    <source>
        <dbReference type="Proteomes" id="UP001295794"/>
    </source>
</evidence>
<feature type="region of interest" description="Disordered" evidence="1">
    <location>
        <begin position="139"/>
        <end position="159"/>
    </location>
</feature>
<dbReference type="AlphaFoldDB" id="A0AAD2K7S1"/>
<dbReference type="Proteomes" id="UP001295794">
    <property type="component" value="Unassembled WGS sequence"/>
</dbReference>
<accession>A0AAD2K7S1</accession>
<sequence length="182" mass="18857">MHVLKEGTRCSWSGILIVVLQRHRQELIFDFWDTRCISRILSNNMSLSRTFSGVGLGLRGLGFGGLGSFQTNACLPSMLDGRSVTAAPASLNDCMHVRNGSSDASCGTGDVFGRLGVGDASHGGDDASVLFGRLGVGDASRGGDDASVSDGPECTSVVSDMEKGSLDASLISGSSISDSLYS</sequence>
<keyword evidence="3" id="KW-1185">Reference proteome</keyword>
<protein>
    <submittedName>
        <fullName evidence="2">Uncharacterized protein</fullName>
    </submittedName>
</protein>
<organism evidence="2 3">
    <name type="scientific">Mycena citricolor</name>
    <dbReference type="NCBI Taxonomy" id="2018698"/>
    <lineage>
        <taxon>Eukaryota</taxon>
        <taxon>Fungi</taxon>
        <taxon>Dikarya</taxon>
        <taxon>Basidiomycota</taxon>
        <taxon>Agaricomycotina</taxon>
        <taxon>Agaricomycetes</taxon>
        <taxon>Agaricomycetidae</taxon>
        <taxon>Agaricales</taxon>
        <taxon>Marasmiineae</taxon>
        <taxon>Mycenaceae</taxon>
        <taxon>Mycena</taxon>
    </lineage>
</organism>
<comment type="caution">
    <text evidence="2">The sequence shown here is derived from an EMBL/GenBank/DDBJ whole genome shotgun (WGS) entry which is preliminary data.</text>
</comment>
<evidence type="ECO:0000256" key="1">
    <source>
        <dbReference type="SAM" id="MobiDB-lite"/>
    </source>
</evidence>
<name>A0AAD2K7S1_9AGAR</name>
<dbReference type="EMBL" id="CAVNYO010000478">
    <property type="protein sequence ID" value="CAK5283899.1"/>
    <property type="molecule type" value="Genomic_DNA"/>
</dbReference>
<proteinExistence type="predicted"/>